<keyword evidence="2 6" id="KW-0547">Nucleotide-binding</keyword>
<dbReference type="InterPro" id="IPR050755">
    <property type="entry name" value="TRAFAC_YlqF/YawG_RiboMat"/>
</dbReference>
<dbReference type="Pfam" id="PF08153">
    <property type="entry name" value="NGP1NT"/>
    <property type="match status" value="1"/>
</dbReference>
<evidence type="ECO:0000256" key="1">
    <source>
        <dbReference type="ARBA" id="ARBA00004604"/>
    </source>
</evidence>
<keyword evidence="5 6" id="KW-0539">Nucleus</keyword>
<accession>A0A6G1SBU7</accession>
<evidence type="ECO:0000313" key="9">
    <source>
        <dbReference type="EMBL" id="MDE47965.1"/>
    </source>
</evidence>
<gene>
    <name evidence="9" type="primary">GNL2</name>
    <name evidence="9" type="ORF">g.18004</name>
</gene>
<dbReference type="InterPro" id="IPR030378">
    <property type="entry name" value="G_CP_dom"/>
</dbReference>
<dbReference type="CDD" id="cd01858">
    <property type="entry name" value="NGP_1"/>
    <property type="match status" value="1"/>
</dbReference>
<evidence type="ECO:0000259" key="8">
    <source>
        <dbReference type="PROSITE" id="PS51721"/>
    </source>
</evidence>
<dbReference type="Pfam" id="PF01926">
    <property type="entry name" value="MMR_HSR1"/>
    <property type="match status" value="1"/>
</dbReference>
<proteinExistence type="inferred from homology"/>
<evidence type="ECO:0000256" key="2">
    <source>
        <dbReference type="ARBA" id="ARBA00022741"/>
    </source>
</evidence>
<dbReference type="InterPro" id="IPR006073">
    <property type="entry name" value="GTP-bd"/>
</dbReference>
<evidence type="ECO:0000256" key="6">
    <source>
        <dbReference type="RuleBase" id="RU364023"/>
    </source>
</evidence>
<dbReference type="GO" id="GO:0005730">
    <property type="term" value="C:nucleolus"/>
    <property type="evidence" value="ECO:0007669"/>
    <property type="project" value="UniProtKB-SubCell"/>
</dbReference>
<protein>
    <recommendedName>
        <fullName evidence="6">Nucleolar GTP-binding protein 2</fullName>
    </recommendedName>
</protein>
<dbReference type="PRINTS" id="PR00326">
    <property type="entry name" value="GTP1OBG"/>
</dbReference>
<dbReference type="InterPro" id="IPR024929">
    <property type="entry name" value="GNL2_CP_dom"/>
</dbReference>
<dbReference type="InterPro" id="IPR012971">
    <property type="entry name" value="NOG2_N_dom"/>
</dbReference>
<dbReference type="PANTHER" id="PTHR11089:SF9">
    <property type="entry name" value="NUCLEOLAR GTP-BINDING PROTEIN 2"/>
    <property type="match status" value="1"/>
</dbReference>
<dbReference type="InterPro" id="IPR023179">
    <property type="entry name" value="GTP-bd_ortho_bundle_sf"/>
</dbReference>
<dbReference type="PROSITE" id="PS51721">
    <property type="entry name" value="G_CP"/>
    <property type="match status" value="1"/>
</dbReference>
<evidence type="ECO:0000256" key="4">
    <source>
        <dbReference type="ARBA" id="ARBA00023134"/>
    </source>
</evidence>
<dbReference type="FunFam" id="1.10.1580.10:FF:000002">
    <property type="entry name" value="Guanine nucleotide-binding protein-like 3 (nucleolar)-like"/>
    <property type="match status" value="1"/>
</dbReference>
<comment type="function">
    <text evidence="6">GTPase that associates with pre-60S ribosomal subunits in the nucleolus and is required for their nuclear export and maturation.</text>
</comment>
<dbReference type="AlphaFoldDB" id="A0A6G1SBU7"/>
<dbReference type="Gene3D" id="1.10.1580.10">
    <property type="match status" value="1"/>
</dbReference>
<evidence type="ECO:0000256" key="5">
    <source>
        <dbReference type="ARBA" id="ARBA00023242"/>
    </source>
</evidence>
<organism evidence="9">
    <name type="scientific">Aceria tosichella</name>
    <name type="common">wheat curl mite</name>
    <dbReference type="NCBI Taxonomy" id="561515"/>
    <lineage>
        <taxon>Eukaryota</taxon>
        <taxon>Metazoa</taxon>
        <taxon>Ecdysozoa</taxon>
        <taxon>Arthropoda</taxon>
        <taxon>Chelicerata</taxon>
        <taxon>Arachnida</taxon>
        <taxon>Acari</taxon>
        <taxon>Acariformes</taxon>
        <taxon>Trombidiformes</taxon>
        <taxon>Prostigmata</taxon>
        <taxon>Eupodina</taxon>
        <taxon>Eriophyoidea</taxon>
        <taxon>Eriophyidae</taxon>
        <taxon>Eriophyinae</taxon>
        <taxon>Aceriini</taxon>
        <taxon>Aceria</taxon>
    </lineage>
</organism>
<evidence type="ECO:0000256" key="3">
    <source>
        <dbReference type="ARBA" id="ARBA00023054"/>
    </source>
</evidence>
<keyword evidence="4 6" id="KW-0342">GTP-binding</keyword>
<dbReference type="FunFam" id="3.40.50.300:FF:000559">
    <property type="entry name" value="Nuclear/nucleolar GTPase 2"/>
    <property type="match status" value="1"/>
</dbReference>
<comment type="subcellular location">
    <subcellularLocation>
        <location evidence="1 6">Nucleus</location>
        <location evidence="1 6">Nucleolus</location>
    </subcellularLocation>
</comment>
<dbReference type="InterPro" id="IPR027417">
    <property type="entry name" value="P-loop_NTPase"/>
</dbReference>
<reference evidence="9" key="1">
    <citation type="submission" date="2018-10" db="EMBL/GenBank/DDBJ databases">
        <title>Transcriptome assembly of Aceria tosichella (Wheat curl mite) Type 2.</title>
        <authorList>
            <person name="Scully E.D."/>
            <person name="Geib S.M."/>
            <person name="Palmer N.A."/>
            <person name="Gupta A.K."/>
            <person name="Sarath G."/>
            <person name="Tatineni S."/>
        </authorList>
    </citation>
    <scope>NUCLEOTIDE SEQUENCE</scope>
    <source>
        <strain evidence="9">LincolnNE</strain>
    </source>
</reference>
<feature type="region of interest" description="Disordered" evidence="7">
    <location>
        <begin position="1"/>
        <end position="20"/>
    </location>
</feature>
<dbReference type="SUPFAM" id="SSF52540">
    <property type="entry name" value="P-loop containing nucleoside triphosphate hydrolases"/>
    <property type="match status" value="1"/>
</dbReference>
<feature type="compositionally biased region" description="Basic and acidic residues" evidence="7">
    <location>
        <begin position="8"/>
        <end position="20"/>
    </location>
</feature>
<evidence type="ECO:0000256" key="7">
    <source>
        <dbReference type="SAM" id="MobiDB-lite"/>
    </source>
</evidence>
<sequence length="464" mass="53350">MPSQHSLNVERERKKGDTHLRDKATIRRLMMYKGGKPVRNSKGRIIKPASHQGWNKSGERARIAPNQKWFGNTRTVTQDNLQKFQTELRNAVEDPTQVILKPTKLPVTLLSDKSSQPRAPVLNIQPFEETFGKNAKRKRPTIKMTDYESLVENATKKQASYIEEDDEKLESQIEKKNLEFRDERRDPLLRAGQSRRIYNELFKVIDSSDVLLQVVDVRDPMGTRSSYLENYLKKEKPFKHMVIILNKCDLVPVAVTKAWVKILSKEYPTLSFRASTTNPFGKGDLIGLFRQFSSLHKDKKQISIGIVGYPNVGKSSLINALKSKKVCDVAPIAGETKVWQYISLMKGIYLIDCPGVVHPQNESDTDIVLKNVVRIENIQAPESHIEELLKRVDEKFIKKHYKLSEWEDSIDFLEQLARRMGKLTKGGLPDTNTTSRMVLTDWLRGRLPYYVKPPKFMDEDATKK</sequence>
<feature type="domain" description="CP-type G" evidence="8">
    <location>
        <begin position="198"/>
        <end position="359"/>
    </location>
</feature>
<dbReference type="Gene3D" id="3.40.50.300">
    <property type="entry name" value="P-loop containing nucleotide triphosphate hydrolases"/>
    <property type="match status" value="1"/>
</dbReference>
<dbReference type="PANTHER" id="PTHR11089">
    <property type="entry name" value="GTP-BINDING PROTEIN-RELATED"/>
    <property type="match status" value="1"/>
</dbReference>
<dbReference type="GO" id="GO:0005525">
    <property type="term" value="F:GTP binding"/>
    <property type="evidence" value="ECO:0007669"/>
    <property type="project" value="UniProtKB-KW"/>
</dbReference>
<name>A0A6G1SBU7_9ACAR</name>
<comment type="similarity">
    <text evidence="6">Belongs to the TRAFAC class YlqF/YawG GTPase family. NOG2 subfamily.</text>
</comment>
<keyword evidence="3" id="KW-0175">Coiled coil</keyword>
<dbReference type="EMBL" id="GGYP01003194">
    <property type="protein sequence ID" value="MDE47965.1"/>
    <property type="molecule type" value="Transcribed_RNA"/>
</dbReference>